<gene>
    <name evidence="1" type="ORF">VNO77_04296</name>
</gene>
<keyword evidence="2" id="KW-1185">Reference proteome</keyword>
<sequence>MLEGAKALAQGVRVGSSTATVYEDDTVVLRGIEECNDEDDGCDDDLDEHNLENFWNIGDDDDDNEHHIRSISRPSSCNGSVKIICCSSSTIQSIW</sequence>
<comment type="caution">
    <text evidence="1">The sequence shown here is derived from an EMBL/GenBank/DDBJ whole genome shotgun (WGS) entry which is preliminary data.</text>
</comment>
<dbReference type="Proteomes" id="UP001367508">
    <property type="component" value="Unassembled WGS sequence"/>
</dbReference>
<proteinExistence type="predicted"/>
<evidence type="ECO:0000313" key="2">
    <source>
        <dbReference type="Proteomes" id="UP001367508"/>
    </source>
</evidence>
<evidence type="ECO:0000313" key="1">
    <source>
        <dbReference type="EMBL" id="KAK7362190.1"/>
    </source>
</evidence>
<reference evidence="1 2" key="1">
    <citation type="submission" date="2024-01" db="EMBL/GenBank/DDBJ databases">
        <title>The genomes of 5 underutilized Papilionoideae crops provide insights into root nodulation and disease resistanc.</title>
        <authorList>
            <person name="Jiang F."/>
        </authorList>
    </citation>
    <scope>NUCLEOTIDE SEQUENCE [LARGE SCALE GENOMIC DNA]</scope>
    <source>
        <strain evidence="1">LVBAO_FW01</strain>
        <tissue evidence="1">Leaves</tissue>
    </source>
</reference>
<dbReference type="AlphaFoldDB" id="A0AAN9MW95"/>
<dbReference type="EMBL" id="JAYMYQ010000001">
    <property type="protein sequence ID" value="KAK7362190.1"/>
    <property type="molecule type" value="Genomic_DNA"/>
</dbReference>
<accession>A0AAN9MW95</accession>
<organism evidence="1 2">
    <name type="scientific">Canavalia gladiata</name>
    <name type="common">Sword bean</name>
    <name type="synonym">Dolichos gladiatus</name>
    <dbReference type="NCBI Taxonomy" id="3824"/>
    <lineage>
        <taxon>Eukaryota</taxon>
        <taxon>Viridiplantae</taxon>
        <taxon>Streptophyta</taxon>
        <taxon>Embryophyta</taxon>
        <taxon>Tracheophyta</taxon>
        <taxon>Spermatophyta</taxon>
        <taxon>Magnoliopsida</taxon>
        <taxon>eudicotyledons</taxon>
        <taxon>Gunneridae</taxon>
        <taxon>Pentapetalae</taxon>
        <taxon>rosids</taxon>
        <taxon>fabids</taxon>
        <taxon>Fabales</taxon>
        <taxon>Fabaceae</taxon>
        <taxon>Papilionoideae</taxon>
        <taxon>50 kb inversion clade</taxon>
        <taxon>NPAAA clade</taxon>
        <taxon>indigoferoid/millettioid clade</taxon>
        <taxon>Phaseoleae</taxon>
        <taxon>Canavalia</taxon>
    </lineage>
</organism>
<name>A0AAN9MW95_CANGL</name>
<protein>
    <submittedName>
        <fullName evidence="1">Uncharacterized protein</fullName>
    </submittedName>
</protein>